<dbReference type="OrthoDB" id="3291337at2"/>
<dbReference type="Pfam" id="PF08021">
    <property type="entry name" value="FAD_binding_9"/>
    <property type="match status" value="1"/>
</dbReference>
<dbReference type="PANTHER" id="PTHR30157:SF0">
    <property type="entry name" value="NADPH-DEPENDENT FERRIC-CHELATE REDUCTASE"/>
    <property type="match status" value="1"/>
</dbReference>
<accession>H5X851</accession>
<dbReference type="SUPFAM" id="SSF63380">
    <property type="entry name" value="Riboflavin synthase domain-like"/>
    <property type="match status" value="1"/>
</dbReference>
<dbReference type="HOGENOM" id="CLU_040923_2_0_11"/>
<dbReference type="CDD" id="cd06193">
    <property type="entry name" value="siderophore_interacting"/>
    <property type="match status" value="1"/>
</dbReference>
<name>H5X851_9PSEU</name>
<feature type="domain" description="FAD-binding FR-type" evidence="1">
    <location>
        <begin position="13"/>
        <end position="140"/>
    </location>
</feature>
<evidence type="ECO:0000313" key="3">
    <source>
        <dbReference type="Proteomes" id="UP000004926"/>
    </source>
</evidence>
<proteinExistence type="predicted"/>
<dbReference type="Proteomes" id="UP000004926">
    <property type="component" value="Chromosome"/>
</dbReference>
<dbReference type="PROSITE" id="PS51384">
    <property type="entry name" value="FAD_FR"/>
    <property type="match status" value="1"/>
</dbReference>
<keyword evidence="3" id="KW-1185">Reference proteome</keyword>
<dbReference type="AlphaFoldDB" id="H5X851"/>
<dbReference type="Gene3D" id="2.40.30.10">
    <property type="entry name" value="Translation factors"/>
    <property type="match status" value="1"/>
</dbReference>
<protein>
    <submittedName>
        <fullName evidence="2">Siderophore-interacting protein</fullName>
    </submittedName>
</protein>
<dbReference type="Gene3D" id="3.40.50.80">
    <property type="entry name" value="Nucleotide-binding domain of ferredoxin-NADP reductase (FNR) module"/>
    <property type="match status" value="1"/>
</dbReference>
<dbReference type="GO" id="GO:0016491">
    <property type="term" value="F:oxidoreductase activity"/>
    <property type="evidence" value="ECO:0007669"/>
    <property type="project" value="InterPro"/>
</dbReference>
<dbReference type="eggNOG" id="COG2375">
    <property type="taxonomic scope" value="Bacteria"/>
</dbReference>
<reference evidence="2 3" key="1">
    <citation type="journal article" date="2012" name="Stand. Genomic Sci.">
        <title>Genome sequence of the ocean sediment bacterium Saccharomonospora marina type strain (XMU15(T)).</title>
        <authorList>
            <person name="Klenk H.P."/>
            <person name="Lu M."/>
            <person name="Lucas S."/>
            <person name="Lapidus A."/>
            <person name="Copeland A."/>
            <person name="Pitluck S."/>
            <person name="Goodwin L.A."/>
            <person name="Han C."/>
            <person name="Tapia R."/>
            <person name="Brambilla E.M."/>
            <person name="Potter G."/>
            <person name="Land M."/>
            <person name="Ivanova N."/>
            <person name="Rohde M."/>
            <person name="Goker M."/>
            <person name="Detter J.C."/>
            <person name="Li W.J."/>
            <person name="Kyrpides N.C."/>
            <person name="Woyke T."/>
        </authorList>
    </citation>
    <scope>NUCLEOTIDE SEQUENCE [LARGE SCALE GENOMIC DNA]</scope>
    <source>
        <strain evidence="2 3">XMU15</strain>
    </source>
</reference>
<dbReference type="STRING" id="882083.SacmaDRAFT_5467"/>
<sequence>MTSTADLAKVSPFRLFDVEVLRRQRLSPTFQRITMTGPDLGRFADNGFDQRIKVILPLPGVGFDHLSRGDDWYQHWRTLPDQLRNPIRTYTVRAARPEANEIDVDFALHGETGPASRWATEARPGDRVAIVGPDAAYSGTHGGVDFRPHSGARRILLAGDETATPAIACILECLPGDATGEVLLEVPHAADALALTHPRGMRVTWLGRDGAAHGSKLAPALRDLAAGLLVEQERRTGQPVDDVDVDSGLLWEVPDGDPATRGLYAWLAGEAGVIKALRRYLVSDLGIDRRSVAFMGYWRLGRSEPTT</sequence>
<dbReference type="InterPro" id="IPR017938">
    <property type="entry name" value="Riboflavin_synthase-like_b-brl"/>
</dbReference>
<dbReference type="RefSeq" id="WP_009156958.1">
    <property type="nucleotide sequence ID" value="NZ_CM001439.1"/>
</dbReference>
<dbReference type="InterPro" id="IPR039261">
    <property type="entry name" value="FNR_nucleotide-bd"/>
</dbReference>
<dbReference type="Pfam" id="PF04954">
    <property type="entry name" value="SIP"/>
    <property type="match status" value="1"/>
</dbReference>
<dbReference type="InterPro" id="IPR013113">
    <property type="entry name" value="SIP_FAD-bd"/>
</dbReference>
<dbReference type="EMBL" id="CM001439">
    <property type="protein sequence ID" value="EHR53583.1"/>
    <property type="molecule type" value="Genomic_DNA"/>
</dbReference>
<dbReference type="InterPro" id="IPR039374">
    <property type="entry name" value="SIP_fam"/>
</dbReference>
<dbReference type="PANTHER" id="PTHR30157">
    <property type="entry name" value="FERRIC REDUCTASE, NADPH-DEPENDENT"/>
    <property type="match status" value="1"/>
</dbReference>
<evidence type="ECO:0000313" key="2">
    <source>
        <dbReference type="EMBL" id="EHR53583.1"/>
    </source>
</evidence>
<evidence type="ECO:0000259" key="1">
    <source>
        <dbReference type="PROSITE" id="PS51384"/>
    </source>
</evidence>
<organism evidence="2 3">
    <name type="scientific">Saccharomonospora marina XMU15</name>
    <dbReference type="NCBI Taxonomy" id="882083"/>
    <lineage>
        <taxon>Bacteria</taxon>
        <taxon>Bacillati</taxon>
        <taxon>Actinomycetota</taxon>
        <taxon>Actinomycetes</taxon>
        <taxon>Pseudonocardiales</taxon>
        <taxon>Pseudonocardiaceae</taxon>
        <taxon>Saccharomonospora</taxon>
    </lineage>
</organism>
<dbReference type="InterPro" id="IPR017927">
    <property type="entry name" value="FAD-bd_FR_type"/>
</dbReference>
<gene>
    <name evidence="2" type="ORF">SacmaDRAFT_5467</name>
</gene>
<dbReference type="InterPro" id="IPR007037">
    <property type="entry name" value="SIP_rossman_dom"/>
</dbReference>